<feature type="domain" description="LysM" evidence="6">
    <location>
        <begin position="55"/>
        <end position="101"/>
    </location>
</feature>
<feature type="domain" description="LysM" evidence="6">
    <location>
        <begin position="428"/>
        <end position="474"/>
    </location>
</feature>
<dbReference type="CDD" id="cd00118">
    <property type="entry name" value="LysM"/>
    <property type="match status" value="5"/>
</dbReference>
<dbReference type="OrthoDB" id="5985073at2759"/>
<dbReference type="SUPFAM" id="SSF54106">
    <property type="entry name" value="LysM domain"/>
    <property type="match status" value="3"/>
</dbReference>
<dbReference type="AlphaFoldDB" id="A0A9W9HRB3"/>
<feature type="domain" description="LysM" evidence="6">
    <location>
        <begin position="350"/>
        <end position="397"/>
    </location>
</feature>
<dbReference type="PANTHER" id="PTHR34997">
    <property type="entry name" value="AM15"/>
    <property type="match status" value="1"/>
</dbReference>
<proteinExistence type="predicted"/>
<organism evidence="7 8">
    <name type="scientific">Penicillium canariense</name>
    <dbReference type="NCBI Taxonomy" id="189055"/>
    <lineage>
        <taxon>Eukaryota</taxon>
        <taxon>Fungi</taxon>
        <taxon>Dikarya</taxon>
        <taxon>Ascomycota</taxon>
        <taxon>Pezizomycotina</taxon>
        <taxon>Eurotiomycetes</taxon>
        <taxon>Eurotiomycetidae</taxon>
        <taxon>Eurotiales</taxon>
        <taxon>Aspergillaceae</taxon>
        <taxon>Penicillium</taxon>
    </lineage>
</organism>
<feature type="domain" description="LysM" evidence="6">
    <location>
        <begin position="274"/>
        <end position="321"/>
    </location>
</feature>
<evidence type="ECO:0000256" key="4">
    <source>
        <dbReference type="SAM" id="MobiDB-lite"/>
    </source>
</evidence>
<feature type="domain" description="LysM" evidence="6">
    <location>
        <begin position="593"/>
        <end position="639"/>
    </location>
</feature>
<evidence type="ECO:0000256" key="2">
    <source>
        <dbReference type="ARBA" id="ARBA00022729"/>
    </source>
</evidence>
<protein>
    <recommendedName>
        <fullName evidence="6">LysM domain-containing protein</fullName>
    </recommendedName>
</protein>
<dbReference type="RefSeq" id="XP_056539683.1">
    <property type="nucleotide sequence ID" value="XM_056691977.1"/>
</dbReference>
<dbReference type="Pfam" id="PF01476">
    <property type="entry name" value="LysM"/>
    <property type="match status" value="5"/>
</dbReference>
<dbReference type="PANTHER" id="PTHR34997:SF2">
    <property type="entry name" value="LYSM DOMAIN-CONTAINING PROTEIN-RELATED"/>
    <property type="match status" value="1"/>
</dbReference>
<reference evidence="7" key="1">
    <citation type="submission" date="2022-11" db="EMBL/GenBank/DDBJ databases">
        <authorList>
            <person name="Petersen C."/>
        </authorList>
    </citation>
    <scope>NUCLEOTIDE SEQUENCE</scope>
    <source>
        <strain evidence="7">IBT 26290</strain>
    </source>
</reference>
<keyword evidence="1" id="KW-0147">Chitin-binding</keyword>
<dbReference type="GO" id="GO:0008061">
    <property type="term" value="F:chitin binding"/>
    <property type="evidence" value="ECO:0007669"/>
    <property type="project" value="UniProtKB-KW"/>
</dbReference>
<feature type="chain" id="PRO_5040746009" description="LysM domain-containing protein" evidence="5">
    <location>
        <begin position="19"/>
        <end position="660"/>
    </location>
</feature>
<evidence type="ECO:0000313" key="8">
    <source>
        <dbReference type="Proteomes" id="UP001149163"/>
    </source>
</evidence>
<evidence type="ECO:0000256" key="3">
    <source>
        <dbReference type="ARBA" id="ARBA00023026"/>
    </source>
</evidence>
<dbReference type="InterPro" id="IPR036779">
    <property type="entry name" value="LysM_dom_sf"/>
</dbReference>
<dbReference type="EMBL" id="JAPQKN010000007">
    <property type="protein sequence ID" value="KAJ5153375.1"/>
    <property type="molecule type" value="Genomic_DNA"/>
</dbReference>
<dbReference type="Proteomes" id="UP001149163">
    <property type="component" value="Unassembled WGS sequence"/>
</dbReference>
<feature type="domain" description="LysM" evidence="6">
    <location>
        <begin position="515"/>
        <end position="561"/>
    </location>
</feature>
<dbReference type="SMART" id="SM00257">
    <property type="entry name" value="LysM"/>
    <property type="match status" value="6"/>
</dbReference>
<dbReference type="PROSITE" id="PS51782">
    <property type="entry name" value="LYSM"/>
    <property type="match status" value="7"/>
</dbReference>
<keyword evidence="2 5" id="KW-0732">Signal</keyword>
<accession>A0A9W9HRB3</accession>
<gene>
    <name evidence="7" type="ORF">N7482_009853</name>
</gene>
<feature type="signal peptide" evidence="5">
    <location>
        <begin position="1"/>
        <end position="18"/>
    </location>
</feature>
<sequence>MKASLSLVLIAGAGIVQGHGQGHGFLHRRAQTTSAEALSSPDKPTLTGTVTNCNQWYDVIEGDSCWAITQDFGITQAQFEAWNPAVGSTTCVVEIGVSYCVGVGSVVSTTTTTSSSITSSSSGSASSSITGTGAVTSTITSNSTTTTSYSTLSYNTTTNPVTITDSTWPPTRTQSGQPSYSKNGDTCQSIALQHSTWMDQSDFLDWNPAVGENCTSIYYGYWYCIGIKPQTSVGYNQTAVPQWYPTWSYTAPAAMDTVFSPTPAQSGLASDCQVFYITDEGDTCASIVASQGFLTEEEFLEWNPAVGADCSNIEKEYYYCIWNGTTLPLPSTTNALPSPVQSGITSSCTAWYQASDGDNCDLIPEEFGTFSKSDFLNWNPAVQTDCSGLVMGDYYCVAVPGTPTTRTASAVTLPTPATPSDTISTCSDYWLVGTNDNCTTIADANGILVATLETWNPSLKSDCSGLSSNTYICVGIPSNDTSTTSSTIATAITTSGAATPSPTQEQTGMTSDCIRFYKVETDDSCYAIAQDAGIALSDFYSWNPALDGDCTGLQANVYVCIGKSGYATTITTGTPIPVTPTPTQTGMVTGCLRFFDVQSGEGCSDIASEAGIALSDFYSWNPAVSTNCAGLQASVFVCVGTTGPITTITSGTPVPAETTN</sequence>
<dbReference type="Gene3D" id="3.10.350.10">
    <property type="entry name" value="LysM domain"/>
    <property type="match status" value="7"/>
</dbReference>
<name>A0A9W9HRB3_9EURO</name>
<reference evidence="7" key="2">
    <citation type="journal article" date="2023" name="IMA Fungus">
        <title>Comparative genomic study of the Penicillium genus elucidates a diverse pangenome and 15 lateral gene transfer events.</title>
        <authorList>
            <person name="Petersen C."/>
            <person name="Sorensen T."/>
            <person name="Nielsen M.R."/>
            <person name="Sondergaard T.E."/>
            <person name="Sorensen J.L."/>
            <person name="Fitzpatrick D.A."/>
            <person name="Frisvad J.C."/>
            <person name="Nielsen K.L."/>
        </authorList>
    </citation>
    <scope>NUCLEOTIDE SEQUENCE</scope>
    <source>
        <strain evidence="7">IBT 26290</strain>
    </source>
</reference>
<evidence type="ECO:0000313" key="7">
    <source>
        <dbReference type="EMBL" id="KAJ5153375.1"/>
    </source>
</evidence>
<feature type="domain" description="LysM" evidence="6">
    <location>
        <begin position="177"/>
        <end position="225"/>
    </location>
</feature>
<keyword evidence="8" id="KW-1185">Reference proteome</keyword>
<dbReference type="InterPro" id="IPR052210">
    <property type="entry name" value="LysM1-like"/>
</dbReference>
<dbReference type="InterPro" id="IPR018392">
    <property type="entry name" value="LysM"/>
</dbReference>
<dbReference type="GeneID" id="81431153"/>
<evidence type="ECO:0000256" key="5">
    <source>
        <dbReference type="SAM" id="SignalP"/>
    </source>
</evidence>
<evidence type="ECO:0000256" key="1">
    <source>
        <dbReference type="ARBA" id="ARBA00022669"/>
    </source>
</evidence>
<comment type="caution">
    <text evidence="7">The sequence shown here is derived from an EMBL/GenBank/DDBJ whole genome shotgun (WGS) entry which is preliminary data.</text>
</comment>
<keyword evidence="3" id="KW-0843">Virulence</keyword>
<evidence type="ECO:0000259" key="6">
    <source>
        <dbReference type="PROSITE" id="PS51782"/>
    </source>
</evidence>
<feature type="region of interest" description="Disordered" evidence="4">
    <location>
        <begin position="163"/>
        <end position="183"/>
    </location>
</feature>